<dbReference type="AlphaFoldDB" id="A0A8H9G703"/>
<evidence type="ECO:0000313" key="3">
    <source>
        <dbReference type="Proteomes" id="UP000648535"/>
    </source>
</evidence>
<reference evidence="2" key="1">
    <citation type="journal article" date="2014" name="Int. J. Syst. Evol. Microbiol.">
        <title>Complete genome sequence of Corynebacterium casei LMG S-19264T (=DSM 44701T), isolated from a smear-ripened cheese.</title>
        <authorList>
            <consortium name="US DOE Joint Genome Institute (JGI-PGF)"/>
            <person name="Walter F."/>
            <person name="Albersmeier A."/>
            <person name="Kalinowski J."/>
            <person name="Ruckert C."/>
        </authorList>
    </citation>
    <scope>NUCLEOTIDE SEQUENCE</scope>
    <source>
        <strain evidence="2">JCM 1480</strain>
    </source>
</reference>
<gene>
    <name evidence="2" type="ORF">GCM10009769_10270</name>
</gene>
<reference evidence="2" key="2">
    <citation type="submission" date="2020-09" db="EMBL/GenBank/DDBJ databases">
        <authorList>
            <person name="Sun Q."/>
            <person name="Ohkuma M."/>
        </authorList>
    </citation>
    <scope>NUCLEOTIDE SEQUENCE</scope>
    <source>
        <strain evidence="2">JCM 1480</strain>
    </source>
</reference>
<proteinExistence type="predicted"/>
<dbReference type="EMBL" id="BMOI01000003">
    <property type="protein sequence ID" value="GGK94222.1"/>
    <property type="molecule type" value="Genomic_DNA"/>
</dbReference>
<feature type="region of interest" description="Disordered" evidence="1">
    <location>
        <begin position="283"/>
        <end position="303"/>
    </location>
</feature>
<dbReference type="Proteomes" id="UP000648535">
    <property type="component" value="Unassembled WGS sequence"/>
</dbReference>
<protein>
    <submittedName>
        <fullName evidence="2">Uncharacterized protein</fullName>
    </submittedName>
</protein>
<organism evidence="2 3">
    <name type="scientific">Curtobacterium luteum</name>
    <dbReference type="NCBI Taxonomy" id="33881"/>
    <lineage>
        <taxon>Bacteria</taxon>
        <taxon>Bacillati</taxon>
        <taxon>Actinomycetota</taxon>
        <taxon>Actinomycetes</taxon>
        <taxon>Micrococcales</taxon>
        <taxon>Microbacteriaceae</taxon>
        <taxon>Curtobacterium</taxon>
    </lineage>
</organism>
<evidence type="ECO:0000313" key="2">
    <source>
        <dbReference type="EMBL" id="GGK94222.1"/>
    </source>
</evidence>
<name>A0A8H9G703_9MICO</name>
<accession>A0A8H9G703</accession>
<sequence length="390" mass="42115">MAHDLSPVLGSVTSAWIGTELVATGRLGPLTPADEDVIIRDEVPVRVPRADLTLVSRRTIGWWKGLLVDVQAAHDGTLTVWGSIAKGDPPLPAEADEERGRFSAHLVDGSELFAVRSFTDQLRFDESPESESLGPFAGDVALRGFDVVPASADAPCDGVLVGLDGSTVSSDRALTWRRQLGERHESDAERLRLDGSAVLTALSPYSRPDGTVPSSGEFWIGNQVRVGWLDRSGFSRTADVTRSWDRPSGSAAIMAGTYVQTERGWFPGAIRDEGALLHSWAPTSPGRAWEPRPSSLMTNQSRSEARITRDAVVGHATVRTTATVSGVSVQVEHHWNAAAWATVEVRALDGRRRTIHAADGAAIRFVEREGSVTAFVRPEDLDDLESEQVA</sequence>
<evidence type="ECO:0000256" key="1">
    <source>
        <dbReference type="SAM" id="MobiDB-lite"/>
    </source>
</evidence>
<comment type="caution">
    <text evidence="2">The sequence shown here is derived from an EMBL/GenBank/DDBJ whole genome shotgun (WGS) entry which is preliminary data.</text>
</comment>